<protein>
    <recommendedName>
        <fullName evidence="3">Holin of 3TMs, for gene-transfer release</fullName>
    </recommendedName>
</protein>
<dbReference type="EMBL" id="LAZR01050156">
    <property type="protein sequence ID" value="KKK87995.1"/>
    <property type="molecule type" value="Genomic_DNA"/>
</dbReference>
<feature type="transmembrane region" description="Helical" evidence="1">
    <location>
        <begin position="81"/>
        <end position="103"/>
    </location>
</feature>
<dbReference type="InterPro" id="IPR021497">
    <property type="entry name" value="GTA_holin_3TM"/>
</dbReference>
<dbReference type="AlphaFoldDB" id="A0A0F8ZPR2"/>
<dbReference type="Pfam" id="PF11351">
    <property type="entry name" value="GTA_holin_3TM"/>
    <property type="match status" value="1"/>
</dbReference>
<proteinExistence type="predicted"/>
<comment type="caution">
    <text evidence="2">The sequence shown here is derived from an EMBL/GenBank/DDBJ whole genome shotgun (WGS) entry which is preliminary data.</text>
</comment>
<sequence>MSIMAIVSGLSGLFNSIFGGIDKISTSDEERLQWKTELTKYQVDLTTQVMEMEMVFLKAQSSVLKAEMQHGNWLTRSWRPLVMLMFAGFIVWFGVGTAFEIPVPDASFVESMMTLIKIGMGGYILGRSGEKIAVNVVGAMKKKEGI</sequence>
<evidence type="ECO:0000313" key="2">
    <source>
        <dbReference type="EMBL" id="KKK87995.1"/>
    </source>
</evidence>
<evidence type="ECO:0000256" key="1">
    <source>
        <dbReference type="SAM" id="Phobius"/>
    </source>
</evidence>
<reference evidence="2" key="1">
    <citation type="journal article" date="2015" name="Nature">
        <title>Complex archaea that bridge the gap between prokaryotes and eukaryotes.</title>
        <authorList>
            <person name="Spang A."/>
            <person name="Saw J.H."/>
            <person name="Jorgensen S.L."/>
            <person name="Zaremba-Niedzwiedzka K."/>
            <person name="Martijn J."/>
            <person name="Lind A.E."/>
            <person name="van Eijk R."/>
            <person name="Schleper C."/>
            <person name="Guy L."/>
            <person name="Ettema T.J."/>
        </authorList>
    </citation>
    <scope>NUCLEOTIDE SEQUENCE</scope>
</reference>
<keyword evidence="1" id="KW-0812">Transmembrane</keyword>
<accession>A0A0F8ZPR2</accession>
<keyword evidence="1" id="KW-1133">Transmembrane helix</keyword>
<gene>
    <name evidence="2" type="ORF">LCGC14_2747670</name>
</gene>
<evidence type="ECO:0008006" key="3">
    <source>
        <dbReference type="Google" id="ProtNLM"/>
    </source>
</evidence>
<name>A0A0F8ZPR2_9ZZZZ</name>
<organism evidence="2">
    <name type="scientific">marine sediment metagenome</name>
    <dbReference type="NCBI Taxonomy" id="412755"/>
    <lineage>
        <taxon>unclassified sequences</taxon>
        <taxon>metagenomes</taxon>
        <taxon>ecological metagenomes</taxon>
    </lineage>
</organism>
<keyword evidence="1" id="KW-0472">Membrane</keyword>